<dbReference type="GO" id="GO:0071897">
    <property type="term" value="P:DNA biosynthetic process"/>
    <property type="evidence" value="ECO:0007669"/>
    <property type="project" value="UniProtKB-ARBA"/>
</dbReference>
<reference evidence="1" key="1">
    <citation type="submission" date="2020-08" db="EMBL/GenBank/DDBJ databases">
        <title>Multicomponent nature underlies the extraordinary mechanical properties of spider dragline silk.</title>
        <authorList>
            <person name="Kono N."/>
            <person name="Nakamura H."/>
            <person name="Mori M."/>
            <person name="Yoshida Y."/>
            <person name="Ohtoshi R."/>
            <person name="Malay A.D."/>
            <person name="Moran D.A.P."/>
            <person name="Tomita M."/>
            <person name="Numata K."/>
            <person name="Arakawa K."/>
        </authorList>
    </citation>
    <scope>NUCLEOTIDE SEQUENCE</scope>
</reference>
<dbReference type="PANTHER" id="PTHR47331">
    <property type="entry name" value="PHD-TYPE DOMAIN-CONTAINING PROTEIN"/>
    <property type="match status" value="1"/>
</dbReference>
<evidence type="ECO:0000313" key="1">
    <source>
        <dbReference type="EMBL" id="GFS51675.1"/>
    </source>
</evidence>
<accession>A0A8X6MHC1</accession>
<evidence type="ECO:0000313" key="2">
    <source>
        <dbReference type="Proteomes" id="UP000886998"/>
    </source>
</evidence>
<name>A0A8X6MHC1_9ARAC</name>
<dbReference type="PANTHER" id="PTHR47331:SF5">
    <property type="entry name" value="RIBONUCLEASE H"/>
    <property type="match status" value="1"/>
</dbReference>
<dbReference type="OrthoDB" id="6426669at2759"/>
<dbReference type="Proteomes" id="UP000886998">
    <property type="component" value="Unassembled WGS sequence"/>
</dbReference>
<keyword evidence="2" id="KW-1185">Reference proteome</keyword>
<dbReference type="EMBL" id="BMAV01026574">
    <property type="protein sequence ID" value="GFS51675.1"/>
    <property type="molecule type" value="Genomic_DNA"/>
</dbReference>
<sequence>MGVYPVYKTGQKNLGSQEGLGWFWGWWGGTSVHLVHSEEESISAELRRFWEIESLGILDKDSVNLGNGDEEILGEFDKSVSFVDGRCVSLPWKPNMREALQNNKTVARKRFEGLVRRFKCHYELFCEYKDVIDDYVREVLNFTRVLFGLRLSPYLLAATLKHHFKKYKEQYPHTFELLNRCIYVDDLICGQNNVPGRSRTTLSAFKYSVTQACYCANGEPNSKQLNLLWQQEGVETESSETSAIDLRPPTKVLGLAWDPEKDLIYFDPKDLLKFISRRGESKRFILSVVGRIFDPIGILGPFVIKLKCLLQDLWTLEVDWDSELPPKLRHKWQQWSSEAEGLTEIKIPRFYLGDINQEISKFEIQCFSDASKSAYGTILYLRFVTCNNEIETSFICSKGRVWQSLVIIDAFLVLN</sequence>
<dbReference type="AlphaFoldDB" id="A0A8X6MHC1"/>
<protein>
    <submittedName>
        <fullName evidence="1">DUF1758 domain-containing protein</fullName>
    </submittedName>
</protein>
<proteinExistence type="predicted"/>
<dbReference type="InterPro" id="IPR043502">
    <property type="entry name" value="DNA/RNA_pol_sf"/>
</dbReference>
<dbReference type="SUPFAM" id="SSF56672">
    <property type="entry name" value="DNA/RNA polymerases"/>
    <property type="match status" value="1"/>
</dbReference>
<comment type="caution">
    <text evidence="1">The sequence shown here is derived from an EMBL/GenBank/DDBJ whole genome shotgun (WGS) entry which is preliminary data.</text>
</comment>
<dbReference type="Pfam" id="PF05380">
    <property type="entry name" value="Peptidase_A17"/>
    <property type="match status" value="1"/>
</dbReference>
<gene>
    <name evidence="1" type="primary">AVEN_237006_1</name>
    <name evidence="1" type="ORF">TNIN_123421</name>
</gene>
<organism evidence="1 2">
    <name type="scientific">Trichonephila inaurata madagascariensis</name>
    <dbReference type="NCBI Taxonomy" id="2747483"/>
    <lineage>
        <taxon>Eukaryota</taxon>
        <taxon>Metazoa</taxon>
        <taxon>Ecdysozoa</taxon>
        <taxon>Arthropoda</taxon>
        <taxon>Chelicerata</taxon>
        <taxon>Arachnida</taxon>
        <taxon>Araneae</taxon>
        <taxon>Araneomorphae</taxon>
        <taxon>Entelegynae</taxon>
        <taxon>Araneoidea</taxon>
        <taxon>Nephilidae</taxon>
        <taxon>Trichonephila</taxon>
        <taxon>Trichonephila inaurata</taxon>
    </lineage>
</organism>
<dbReference type="InterPro" id="IPR008042">
    <property type="entry name" value="Retrotrans_Pao"/>
</dbReference>